<feature type="domain" description="C2" evidence="4">
    <location>
        <begin position="1"/>
        <end position="126"/>
    </location>
</feature>
<dbReference type="InterPro" id="IPR002035">
    <property type="entry name" value="VWF_A"/>
</dbReference>
<evidence type="ECO:0000313" key="7">
    <source>
        <dbReference type="Proteomes" id="UP000807716"/>
    </source>
</evidence>
<feature type="compositionally biased region" description="Pro residues" evidence="3">
    <location>
        <begin position="809"/>
        <end position="822"/>
    </location>
</feature>
<evidence type="ECO:0000256" key="3">
    <source>
        <dbReference type="SAM" id="MobiDB-lite"/>
    </source>
</evidence>
<dbReference type="InterPro" id="IPR035892">
    <property type="entry name" value="C2_domain_sf"/>
</dbReference>
<dbReference type="PANTHER" id="PTHR10857:SF106">
    <property type="entry name" value="C2 DOMAIN-CONTAINING PROTEIN"/>
    <property type="match status" value="1"/>
</dbReference>
<feature type="compositionally biased region" description="Pro residues" evidence="3">
    <location>
        <begin position="950"/>
        <end position="959"/>
    </location>
</feature>
<feature type="domain" description="C2" evidence="4">
    <location>
        <begin position="137"/>
        <end position="265"/>
    </location>
</feature>
<dbReference type="GO" id="GO:0005544">
    <property type="term" value="F:calcium-dependent phospholipid binding"/>
    <property type="evidence" value="ECO:0007669"/>
    <property type="project" value="InterPro"/>
</dbReference>
<feature type="region of interest" description="Disordered" evidence="3">
    <location>
        <begin position="734"/>
        <end position="822"/>
    </location>
</feature>
<gene>
    <name evidence="6" type="ORF">DFQ27_004847</name>
</gene>
<dbReference type="SUPFAM" id="SSF49562">
    <property type="entry name" value="C2 domain (Calcium/lipid-binding domain, CaLB)"/>
    <property type="match status" value="2"/>
</dbReference>
<dbReference type="Pfam" id="PF07002">
    <property type="entry name" value="Copine"/>
    <property type="match status" value="1"/>
</dbReference>
<dbReference type="GO" id="GO:0071277">
    <property type="term" value="P:cellular response to calcium ion"/>
    <property type="evidence" value="ECO:0007669"/>
    <property type="project" value="TreeGrafter"/>
</dbReference>
<dbReference type="PROSITE" id="PS50234">
    <property type="entry name" value="VWFA"/>
    <property type="match status" value="1"/>
</dbReference>
<sequence>MYAPPYADTAPPPTSKVELKVSCKGLANRDLTSFSDPQVFLFVEDSIGQWSKTPYAKTECIKDTLNPTFVQGLQIDYRFSVVQKLRFVVYDIDDKHSGSFSDQDFQGEVVTDLASIISAPGGQLSLKLYHPKFKQVSQDRGKITIRSEELKESKRVFSFTLKAKDLTKKGMFKTAPSAFVVIQRRNQNGTFSPVYKTPVVPNNDDPKWKPFNIKENILCNGDPNRELRFDVMSWKASGTHTLIGSTPITTPAKLSQQPAPYVMPLPGIRDTTALVLEGLRVHEPPSFVDFMRGGGAINLTVAIDFTQSNGDPSNPSSLHFRHPSGDNEYTRAIRAVGTVLEAYDSDKRIPVYGFGGKIGNEVSFAFPLNGDNNNPEVVGVDGILHAYWQSMSRVQLWGPTNFSPMIRAASNIAKQSEATGGYSVLLILTDGAITDFVETMQSIRAASKLPLSIIIVGVGGADFGKMSLLDGDEEAESSVSLKNRDITQFVAARDYGPQNIHMLASALLQELPEQFMEYMSLNNKQPRPIQPAATMYDPAVAAVAATAVAAHPPPLHAPPAAAHPGPAPGYPHSPSLAPVVAPATPYAAPAYPPPGTAPPAVAPGYPHSPSLAPVAPGAPAYAAPTTAPPPIAGAPGYPHSPSLAPVAAAAAAGAAVAGHSAPAYPPPGTAPPAVAPGYPHSPSLATVAPGAPAYAAPTTAPPPIAGAHGYPHSPSLAPGSPAYAAPTAAPPPIAGAPGYPPPGTAPPAAHGAPGYAPPASAPPAGSPAPTPAAAAPGYPPPGQPYPGYPHAHQYPGYQPQAQPYYGYPPAQPGYPGHPPAGHPYPGYPPAQPYYGYAYPPAGHAPYGAAPYPGQYAPPAGPPPPAAGAGAPGAPPVSAPPPGAPPVADPHAAAAAGHQYQPYHYGAYAPPAGPPPPLAGAPPAVAPPTSDVTAKAATAAAGPTDAASAAAPPPPGPPGATPEALAASVASLSIASAAPPPPSAGATPGAAPAAPAAAAPGAAAATPAEASGYVSPPPAHRPAAPQSYTG</sequence>
<feature type="compositionally biased region" description="Pro residues" evidence="3">
    <location>
        <begin position="872"/>
        <end position="887"/>
    </location>
</feature>
<evidence type="ECO:0008006" key="8">
    <source>
        <dbReference type="Google" id="ProtNLM"/>
    </source>
</evidence>
<feature type="compositionally biased region" description="Pro residues" evidence="3">
    <location>
        <begin position="734"/>
        <end position="745"/>
    </location>
</feature>
<dbReference type="EMBL" id="JAAAJB010000034">
    <property type="protein sequence ID" value="KAG0269088.1"/>
    <property type="molecule type" value="Genomic_DNA"/>
</dbReference>
<name>A0A9P6QHZ0_9FUNG</name>
<feature type="region of interest" description="Disordered" evidence="3">
    <location>
        <begin position="860"/>
        <end position="893"/>
    </location>
</feature>
<feature type="compositionally biased region" description="Pro residues" evidence="3">
    <location>
        <begin position="777"/>
        <end position="787"/>
    </location>
</feature>
<dbReference type="InterPro" id="IPR045052">
    <property type="entry name" value="Copine"/>
</dbReference>
<protein>
    <recommendedName>
        <fullName evidence="8">Copine</fullName>
    </recommendedName>
</protein>
<feature type="compositionally biased region" description="Low complexity" evidence="3">
    <location>
        <begin position="960"/>
        <end position="976"/>
    </location>
</feature>
<evidence type="ECO:0000256" key="2">
    <source>
        <dbReference type="ARBA" id="ARBA00022737"/>
    </source>
</evidence>
<dbReference type="Proteomes" id="UP000807716">
    <property type="component" value="Unassembled WGS sequence"/>
</dbReference>
<feature type="domain" description="VWFA" evidence="5">
    <location>
        <begin position="298"/>
        <end position="511"/>
    </location>
</feature>
<comment type="caution">
    <text evidence="6">The sequence shown here is derived from an EMBL/GenBank/DDBJ whole genome shotgun (WGS) entry which is preliminary data.</text>
</comment>
<feature type="compositionally biased region" description="Low complexity" evidence="3">
    <location>
        <begin position="932"/>
        <end position="949"/>
    </location>
</feature>
<keyword evidence="7" id="KW-1185">Reference proteome</keyword>
<dbReference type="InterPro" id="IPR036465">
    <property type="entry name" value="vWFA_dom_sf"/>
</dbReference>
<evidence type="ECO:0000256" key="1">
    <source>
        <dbReference type="ARBA" id="ARBA00009048"/>
    </source>
</evidence>
<feature type="compositionally biased region" description="Low complexity" evidence="3">
    <location>
        <begin position="788"/>
        <end position="808"/>
    </location>
</feature>
<dbReference type="OrthoDB" id="5855668at2759"/>
<dbReference type="SUPFAM" id="SSF53300">
    <property type="entry name" value="vWA-like"/>
    <property type="match status" value="1"/>
</dbReference>
<feature type="region of interest" description="Disordered" evidence="3">
    <location>
        <begin position="905"/>
        <end position="1029"/>
    </location>
</feature>
<organism evidence="6 7">
    <name type="scientific">Actinomortierella ambigua</name>
    <dbReference type="NCBI Taxonomy" id="1343610"/>
    <lineage>
        <taxon>Eukaryota</taxon>
        <taxon>Fungi</taxon>
        <taxon>Fungi incertae sedis</taxon>
        <taxon>Mucoromycota</taxon>
        <taxon>Mortierellomycotina</taxon>
        <taxon>Mortierellomycetes</taxon>
        <taxon>Mortierellales</taxon>
        <taxon>Mortierellaceae</taxon>
        <taxon>Actinomortierella</taxon>
    </lineage>
</organism>
<dbReference type="Gene3D" id="3.40.50.410">
    <property type="entry name" value="von Willebrand factor, type A domain"/>
    <property type="match status" value="1"/>
</dbReference>
<dbReference type="SMART" id="SM00327">
    <property type="entry name" value="VWA"/>
    <property type="match status" value="1"/>
</dbReference>
<proteinExistence type="inferred from homology"/>
<keyword evidence="2" id="KW-0677">Repeat</keyword>
<feature type="compositionally biased region" description="Pro residues" evidence="3">
    <location>
        <begin position="755"/>
        <end position="770"/>
    </location>
</feature>
<dbReference type="PANTHER" id="PTHR10857">
    <property type="entry name" value="COPINE"/>
    <property type="match status" value="1"/>
</dbReference>
<feature type="compositionally biased region" description="Low complexity" evidence="3">
    <location>
        <begin position="983"/>
        <end position="1011"/>
    </location>
</feature>
<dbReference type="CDD" id="cd04047">
    <property type="entry name" value="C2B_Copine"/>
    <property type="match status" value="1"/>
</dbReference>
<evidence type="ECO:0000259" key="4">
    <source>
        <dbReference type="PROSITE" id="PS50004"/>
    </source>
</evidence>
<dbReference type="Pfam" id="PF00168">
    <property type="entry name" value="C2"/>
    <property type="match status" value="2"/>
</dbReference>
<evidence type="ECO:0000259" key="5">
    <source>
        <dbReference type="PROSITE" id="PS50234"/>
    </source>
</evidence>
<dbReference type="InterPro" id="IPR037768">
    <property type="entry name" value="C2B_Copine"/>
</dbReference>
<accession>A0A9P6QHZ0</accession>
<feature type="compositionally biased region" description="Pro residues" evidence="3">
    <location>
        <begin position="910"/>
        <end position="925"/>
    </location>
</feature>
<dbReference type="PROSITE" id="PS50004">
    <property type="entry name" value="C2"/>
    <property type="match status" value="2"/>
</dbReference>
<comment type="similarity">
    <text evidence="1">Belongs to the copine family.</text>
</comment>
<dbReference type="Gene3D" id="2.60.40.150">
    <property type="entry name" value="C2 domain"/>
    <property type="match status" value="2"/>
</dbReference>
<dbReference type="InterPro" id="IPR010734">
    <property type="entry name" value="Copine_C"/>
</dbReference>
<dbReference type="AlphaFoldDB" id="A0A9P6QHZ0"/>
<evidence type="ECO:0000313" key="6">
    <source>
        <dbReference type="EMBL" id="KAG0269088.1"/>
    </source>
</evidence>
<dbReference type="InterPro" id="IPR000008">
    <property type="entry name" value="C2_dom"/>
</dbReference>
<dbReference type="CDD" id="cd04048">
    <property type="entry name" value="C2A_Copine"/>
    <property type="match status" value="1"/>
</dbReference>
<dbReference type="SMART" id="SM00239">
    <property type="entry name" value="C2"/>
    <property type="match status" value="2"/>
</dbReference>
<reference evidence="6" key="1">
    <citation type="journal article" date="2020" name="Fungal Divers.">
        <title>Resolving the Mortierellaceae phylogeny through synthesis of multi-gene phylogenetics and phylogenomics.</title>
        <authorList>
            <person name="Vandepol N."/>
            <person name="Liber J."/>
            <person name="Desiro A."/>
            <person name="Na H."/>
            <person name="Kennedy M."/>
            <person name="Barry K."/>
            <person name="Grigoriev I.V."/>
            <person name="Miller A.N."/>
            <person name="O'Donnell K."/>
            <person name="Stajich J.E."/>
            <person name="Bonito G."/>
        </authorList>
    </citation>
    <scope>NUCLEOTIDE SEQUENCE</scope>
    <source>
        <strain evidence="6">BC1065</strain>
    </source>
</reference>
<dbReference type="GO" id="GO:0005886">
    <property type="term" value="C:plasma membrane"/>
    <property type="evidence" value="ECO:0007669"/>
    <property type="project" value="TreeGrafter"/>
</dbReference>